<dbReference type="PANTHER" id="PTHR43394">
    <property type="entry name" value="ATP-DEPENDENT PERMEASE MDL1, MITOCHONDRIAL"/>
    <property type="match status" value="1"/>
</dbReference>
<dbReference type="SMART" id="SM00382">
    <property type="entry name" value="AAA"/>
    <property type="match status" value="1"/>
</dbReference>
<dbReference type="GO" id="GO:0005886">
    <property type="term" value="C:plasma membrane"/>
    <property type="evidence" value="ECO:0007669"/>
    <property type="project" value="UniProtKB-SubCell"/>
</dbReference>
<comment type="subcellular location">
    <subcellularLocation>
        <location evidence="1">Cell membrane</location>
        <topology evidence="1">Multi-pass membrane protein</topology>
    </subcellularLocation>
</comment>
<dbReference type="Proteomes" id="UP000194911">
    <property type="component" value="Unassembled WGS sequence"/>
</dbReference>
<dbReference type="CDD" id="cd18547">
    <property type="entry name" value="ABC_6TM_Tm288_like"/>
    <property type="match status" value="1"/>
</dbReference>
<organism evidence="14 15">
    <name type="scientific">Bacillus thuringiensis serovar vazensis</name>
    <dbReference type="NCBI Taxonomy" id="180867"/>
    <lineage>
        <taxon>Bacteria</taxon>
        <taxon>Bacillati</taxon>
        <taxon>Bacillota</taxon>
        <taxon>Bacilli</taxon>
        <taxon>Bacillales</taxon>
        <taxon>Bacillaceae</taxon>
        <taxon>Bacillus</taxon>
        <taxon>Bacillus cereus group</taxon>
    </lineage>
</organism>
<dbReference type="GO" id="GO:0005524">
    <property type="term" value="F:ATP binding"/>
    <property type="evidence" value="ECO:0007669"/>
    <property type="project" value="UniProtKB-KW"/>
</dbReference>
<dbReference type="GO" id="GO:0016887">
    <property type="term" value="F:ATP hydrolysis activity"/>
    <property type="evidence" value="ECO:0007669"/>
    <property type="project" value="InterPro"/>
</dbReference>
<evidence type="ECO:0000256" key="2">
    <source>
        <dbReference type="ARBA" id="ARBA00005417"/>
    </source>
</evidence>
<dbReference type="PROSITE" id="PS50929">
    <property type="entry name" value="ABC_TM1F"/>
    <property type="match status" value="1"/>
</dbReference>
<name>A0A243D2A6_BACTU</name>
<dbReference type="PROSITE" id="PS00211">
    <property type="entry name" value="ABC_TRANSPORTER_1"/>
    <property type="match status" value="1"/>
</dbReference>
<dbReference type="InterPro" id="IPR003439">
    <property type="entry name" value="ABC_transporter-like_ATP-bd"/>
</dbReference>
<reference evidence="14 15" key="1">
    <citation type="submission" date="2016-10" db="EMBL/GenBank/DDBJ databases">
        <title>Comparative genomics of Bacillus thuringiensis reveals a path to pathogens against multiple invertebrate hosts.</title>
        <authorList>
            <person name="Zheng J."/>
            <person name="Gao Q."/>
            <person name="Liu H."/>
            <person name="Peng D."/>
            <person name="Ruan L."/>
            <person name="Sun M."/>
        </authorList>
    </citation>
    <scope>NUCLEOTIDE SEQUENCE [LARGE SCALE GENOMIC DNA]</scope>
    <source>
        <strain evidence="14">BGSC 4CE1</strain>
    </source>
</reference>
<evidence type="ECO:0000256" key="11">
    <source>
        <dbReference type="SAM" id="Phobius"/>
    </source>
</evidence>
<feature type="domain" description="ABC transporter" evidence="12">
    <location>
        <begin position="360"/>
        <end position="594"/>
    </location>
</feature>
<sequence>MRNFQGQFANKGGRNATKMGKAKNTKGTVMRVWNYMGYQKAALTFVILLVFATTLLGLLGPYLMGVIIDQYIVPKDLNGTARMCMLLIAIYGITVFLTWLQTFVMVNVALKTIQKIRQDIFEKIQTLSLRFFDVRSQGDLMSRVTNDIDNLNQALTQSVVQIISSALTFIGVTIAMFALDWILAIVTLITVPIMFFVTKKLVAYSGKNFAKRQKDLGELNGFIEEAITGADVTTLYGKEKETVQNFNKINEQLRVSATKADTFSAFIFPSMNFINNLGMGLVIGTGSVMVLNGMTTVGVIAAFINYSRQFSRPLSQFATLMNTIQAAVAGGERVFEVMDEVPEIKNKKDAFVVQNLQGHVALENVSFGYEENKTILKEVSLKARPGETIALVGPTGSGKTTIINLLTRFYDIQQGQIHIDGKNIKEYDMNSLRSKIGVVLQDTYLFAGTIMDNIRYGRLDASDEEVINAAKAASAHSFIKHLPNQYETKIASEGSNLSQGQKQLLAIARAILADADILILDEATSNIDTRTELQIQEGLNNLMRGRTSFVIAHRLKTIEKADQILVIKDGSIIEKGNHGSLMEDRGFYFDLYTSQFKI</sequence>
<dbReference type="Pfam" id="PF00005">
    <property type="entry name" value="ABC_tran"/>
    <property type="match status" value="1"/>
</dbReference>
<dbReference type="PANTHER" id="PTHR43394:SF1">
    <property type="entry name" value="ATP-BINDING CASSETTE SUB-FAMILY B MEMBER 10, MITOCHONDRIAL"/>
    <property type="match status" value="1"/>
</dbReference>
<dbReference type="Gene3D" id="1.20.1560.10">
    <property type="entry name" value="ABC transporter type 1, transmembrane domain"/>
    <property type="match status" value="1"/>
</dbReference>
<dbReference type="GO" id="GO:0015421">
    <property type="term" value="F:ABC-type oligopeptide transporter activity"/>
    <property type="evidence" value="ECO:0007669"/>
    <property type="project" value="TreeGrafter"/>
</dbReference>
<dbReference type="Pfam" id="PF00664">
    <property type="entry name" value="ABC_membrane"/>
    <property type="match status" value="1"/>
</dbReference>
<dbReference type="InterPro" id="IPR036640">
    <property type="entry name" value="ABC1_TM_sf"/>
</dbReference>
<evidence type="ECO:0000256" key="9">
    <source>
        <dbReference type="ARBA" id="ARBA00023136"/>
    </source>
</evidence>
<evidence type="ECO:0000256" key="4">
    <source>
        <dbReference type="ARBA" id="ARBA00022475"/>
    </source>
</evidence>
<evidence type="ECO:0000259" key="12">
    <source>
        <dbReference type="PROSITE" id="PS50893"/>
    </source>
</evidence>
<dbReference type="InterPro" id="IPR003593">
    <property type="entry name" value="AAA+_ATPase"/>
</dbReference>
<keyword evidence="5 11" id="KW-0812">Transmembrane</keyword>
<dbReference type="FunFam" id="1.20.1560.10:FF:000011">
    <property type="entry name" value="Multidrug ABC transporter ATP-binding protein"/>
    <property type="match status" value="1"/>
</dbReference>
<keyword evidence="9 11" id="KW-0472">Membrane</keyword>
<evidence type="ECO:0000256" key="10">
    <source>
        <dbReference type="SAM" id="MobiDB-lite"/>
    </source>
</evidence>
<dbReference type="InterPro" id="IPR027417">
    <property type="entry name" value="P-loop_NTPase"/>
</dbReference>
<evidence type="ECO:0000256" key="8">
    <source>
        <dbReference type="ARBA" id="ARBA00022989"/>
    </source>
</evidence>
<gene>
    <name evidence="14" type="ORF">BK749_03875</name>
</gene>
<evidence type="ECO:0000256" key="6">
    <source>
        <dbReference type="ARBA" id="ARBA00022741"/>
    </source>
</evidence>
<keyword evidence="8 11" id="KW-1133">Transmembrane helix</keyword>
<evidence type="ECO:0000313" key="15">
    <source>
        <dbReference type="Proteomes" id="UP000194911"/>
    </source>
</evidence>
<dbReference type="InterPro" id="IPR017871">
    <property type="entry name" value="ABC_transporter-like_CS"/>
</dbReference>
<feature type="domain" description="ABC transmembrane type-1" evidence="13">
    <location>
        <begin position="45"/>
        <end position="326"/>
    </location>
</feature>
<dbReference type="SUPFAM" id="SSF90123">
    <property type="entry name" value="ABC transporter transmembrane region"/>
    <property type="match status" value="1"/>
</dbReference>
<protein>
    <submittedName>
        <fullName evidence="14">Multidrug ABC transporter ATP-binding protein</fullName>
    </submittedName>
</protein>
<keyword evidence="7 14" id="KW-0067">ATP-binding</keyword>
<accession>A0A243D2A6</accession>
<evidence type="ECO:0000256" key="5">
    <source>
        <dbReference type="ARBA" id="ARBA00022692"/>
    </source>
</evidence>
<evidence type="ECO:0000313" key="14">
    <source>
        <dbReference type="EMBL" id="OTY78628.1"/>
    </source>
</evidence>
<proteinExistence type="inferred from homology"/>
<dbReference type="InterPro" id="IPR039421">
    <property type="entry name" value="Type_1_exporter"/>
</dbReference>
<feature type="transmembrane region" description="Helical" evidence="11">
    <location>
        <begin position="41"/>
        <end position="68"/>
    </location>
</feature>
<keyword evidence="3" id="KW-0813">Transport</keyword>
<keyword evidence="4" id="KW-1003">Cell membrane</keyword>
<evidence type="ECO:0000256" key="1">
    <source>
        <dbReference type="ARBA" id="ARBA00004651"/>
    </source>
</evidence>
<feature type="transmembrane region" description="Helical" evidence="11">
    <location>
        <begin position="279"/>
        <end position="304"/>
    </location>
</feature>
<dbReference type="PROSITE" id="PS50893">
    <property type="entry name" value="ABC_TRANSPORTER_2"/>
    <property type="match status" value="1"/>
</dbReference>
<feature type="region of interest" description="Disordered" evidence="10">
    <location>
        <begin position="1"/>
        <end position="20"/>
    </location>
</feature>
<evidence type="ECO:0000259" key="13">
    <source>
        <dbReference type="PROSITE" id="PS50929"/>
    </source>
</evidence>
<comment type="similarity">
    <text evidence="2">Belongs to the ABC transporter superfamily.</text>
</comment>
<comment type="caution">
    <text evidence="14">The sequence shown here is derived from an EMBL/GenBank/DDBJ whole genome shotgun (WGS) entry which is preliminary data.</text>
</comment>
<dbReference type="CDD" id="cd03254">
    <property type="entry name" value="ABCC_Glucan_exporter_like"/>
    <property type="match status" value="1"/>
</dbReference>
<evidence type="ECO:0000256" key="7">
    <source>
        <dbReference type="ARBA" id="ARBA00022840"/>
    </source>
</evidence>
<dbReference type="FunFam" id="3.40.50.300:FF:000287">
    <property type="entry name" value="Multidrug ABC transporter ATP-binding protein"/>
    <property type="match status" value="1"/>
</dbReference>
<feature type="transmembrane region" description="Helical" evidence="11">
    <location>
        <begin position="88"/>
        <end position="110"/>
    </location>
</feature>
<dbReference type="RefSeq" id="WP_001243543.1">
    <property type="nucleotide sequence ID" value="NZ_NFDQ01000019.1"/>
</dbReference>
<feature type="transmembrane region" description="Helical" evidence="11">
    <location>
        <begin position="167"/>
        <end position="197"/>
    </location>
</feature>
<dbReference type="AlphaFoldDB" id="A0A243D2A6"/>
<dbReference type="SUPFAM" id="SSF52540">
    <property type="entry name" value="P-loop containing nucleoside triphosphate hydrolases"/>
    <property type="match status" value="1"/>
</dbReference>
<dbReference type="EMBL" id="NFDQ01000019">
    <property type="protein sequence ID" value="OTY78628.1"/>
    <property type="molecule type" value="Genomic_DNA"/>
</dbReference>
<dbReference type="Gene3D" id="3.40.50.300">
    <property type="entry name" value="P-loop containing nucleotide triphosphate hydrolases"/>
    <property type="match status" value="1"/>
</dbReference>
<dbReference type="InterPro" id="IPR011527">
    <property type="entry name" value="ABC1_TM_dom"/>
</dbReference>
<evidence type="ECO:0000256" key="3">
    <source>
        <dbReference type="ARBA" id="ARBA00022448"/>
    </source>
</evidence>
<keyword evidence="6" id="KW-0547">Nucleotide-binding</keyword>